<feature type="transmembrane region" description="Helical" evidence="6">
    <location>
        <begin position="82"/>
        <end position="109"/>
    </location>
</feature>
<proteinExistence type="predicted"/>
<feature type="transmembrane region" description="Helical" evidence="6">
    <location>
        <begin position="51"/>
        <end position="70"/>
    </location>
</feature>
<feature type="transmembrane region" description="Helical" evidence="6">
    <location>
        <begin position="361"/>
        <end position="382"/>
    </location>
</feature>
<dbReference type="InterPro" id="IPR020846">
    <property type="entry name" value="MFS_dom"/>
</dbReference>
<feature type="transmembrane region" description="Helical" evidence="6">
    <location>
        <begin position="242"/>
        <end position="259"/>
    </location>
</feature>
<feature type="transmembrane region" description="Helical" evidence="6">
    <location>
        <begin position="212"/>
        <end position="236"/>
    </location>
</feature>
<keyword evidence="3 6" id="KW-0812">Transmembrane</keyword>
<name>A0A5S4ZXP7_9FIRM</name>
<accession>A0A5S4ZXP7</accession>
<dbReference type="RefSeq" id="WP_243131607.1">
    <property type="nucleotide sequence ID" value="NZ_VNHM01000003.1"/>
</dbReference>
<keyword evidence="5 6" id="KW-0472">Membrane</keyword>
<evidence type="ECO:0000256" key="1">
    <source>
        <dbReference type="ARBA" id="ARBA00004651"/>
    </source>
</evidence>
<dbReference type="GO" id="GO:0022857">
    <property type="term" value="F:transmembrane transporter activity"/>
    <property type="evidence" value="ECO:0007669"/>
    <property type="project" value="InterPro"/>
</dbReference>
<feature type="transmembrane region" description="Helical" evidence="6">
    <location>
        <begin position="296"/>
        <end position="317"/>
    </location>
</feature>
<evidence type="ECO:0000256" key="5">
    <source>
        <dbReference type="ARBA" id="ARBA00023136"/>
    </source>
</evidence>
<evidence type="ECO:0000256" key="6">
    <source>
        <dbReference type="SAM" id="Phobius"/>
    </source>
</evidence>
<dbReference type="GO" id="GO:0005886">
    <property type="term" value="C:plasma membrane"/>
    <property type="evidence" value="ECO:0007669"/>
    <property type="project" value="UniProtKB-SubCell"/>
</dbReference>
<feature type="transmembrane region" description="Helical" evidence="6">
    <location>
        <begin position="144"/>
        <end position="164"/>
    </location>
</feature>
<dbReference type="AlphaFoldDB" id="A0A5S4ZXP7"/>
<organism evidence="8 9">
    <name type="scientific">Desulfallas thermosapovorans DSM 6562</name>
    <dbReference type="NCBI Taxonomy" id="1121431"/>
    <lineage>
        <taxon>Bacteria</taxon>
        <taxon>Bacillati</taxon>
        <taxon>Bacillota</taxon>
        <taxon>Clostridia</taxon>
        <taxon>Eubacteriales</taxon>
        <taxon>Desulfallaceae</taxon>
        <taxon>Desulfallas</taxon>
    </lineage>
</organism>
<evidence type="ECO:0000313" key="8">
    <source>
        <dbReference type="EMBL" id="TYO96907.1"/>
    </source>
</evidence>
<dbReference type="InterPro" id="IPR052714">
    <property type="entry name" value="MFS_Exporter"/>
</dbReference>
<dbReference type="InterPro" id="IPR036259">
    <property type="entry name" value="MFS_trans_sf"/>
</dbReference>
<feature type="transmembrane region" description="Helical" evidence="6">
    <location>
        <begin position="115"/>
        <end position="132"/>
    </location>
</feature>
<dbReference type="Proteomes" id="UP000323166">
    <property type="component" value="Unassembled WGS sequence"/>
</dbReference>
<comment type="caution">
    <text evidence="8">The sequence shown here is derived from an EMBL/GenBank/DDBJ whole genome shotgun (WGS) entry which is preliminary data.</text>
</comment>
<dbReference type="PANTHER" id="PTHR23531">
    <property type="entry name" value="QUINOLENE RESISTANCE PROTEIN NORA"/>
    <property type="match status" value="1"/>
</dbReference>
<protein>
    <submittedName>
        <fullName evidence="8">Putative MFS family arabinose efflux permease</fullName>
    </submittedName>
</protein>
<keyword evidence="9" id="KW-1185">Reference proteome</keyword>
<feature type="transmembrane region" description="Helical" evidence="6">
    <location>
        <begin position="170"/>
        <end position="191"/>
    </location>
</feature>
<evidence type="ECO:0000256" key="4">
    <source>
        <dbReference type="ARBA" id="ARBA00022989"/>
    </source>
</evidence>
<feature type="transmembrane region" description="Helical" evidence="6">
    <location>
        <begin position="337"/>
        <end position="355"/>
    </location>
</feature>
<feature type="domain" description="Major facilitator superfamily (MFS) profile" evidence="7">
    <location>
        <begin position="16"/>
        <end position="387"/>
    </location>
</feature>
<dbReference type="SUPFAM" id="SSF103473">
    <property type="entry name" value="MFS general substrate transporter"/>
    <property type="match status" value="1"/>
</dbReference>
<dbReference type="EMBL" id="VNHM01000003">
    <property type="protein sequence ID" value="TYO96907.1"/>
    <property type="molecule type" value="Genomic_DNA"/>
</dbReference>
<dbReference type="Pfam" id="PF07690">
    <property type="entry name" value="MFS_1"/>
    <property type="match status" value="1"/>
</dbReference>
<feature type="transmembrane region" description="Helical" evidence="6">
    <location>
        <begin position="12"/>
        <end position="31"/>
    </location>
</feature>
<keyword evidence="2" id="KW-0813">Transport</keyword>
<dbReference type="Gene3D" id="1.20.1250.20">
    <property type="entry name" value="MFS general substrate transporter like domains"/>
    <property type="match status" value="2"/>
</dbReference>
<feature type="transmembrane region" description="Helical" evidence="6">
    <location>
        <begin position="271"/>
        <end position="290"/>
    </location>
</feature>
<sequence>MHAIEEHSTNALWTRDFVIIFLVNLFIFVSFQMLLPTLPVYAKHLGGQETAMGMIIGVFTVSALLVRPFVGQVLDSSGRRGPLLLGLAVFMLSVLAYNWAFSIIALLAFRFLHGFGWGIISTAAGTVATDLIPRKRLGEGMGYFGLTSTISMAIAPVIGLYILNRAGFPTLFYISTILSFIALVLAVLIRYPRVENKGQSGRGVKALIEPKAIRPSVSLLLVATTYGAVVSFIAIYAGQQGITNIGIFFTVYALALTVTRPLSGILADRRGFDVAVLPGMVLIIAAMLVLSQAQQLWMFLLAGVLYGVGFGGMMPSLQALAVKDVIPARRGAANSTFFSAFDLGIGLGAVMWGAVAQATSYAVMYQLSAIPGVLALISYLVLKDKAKKERATCSNNRV</sequence>
<evidence type="ECO:0000256" key="3">
    <source>
        <dbReference type="ARBA" id="ARBA00022692"/>
    </source>
</evidence>
<evidence type="ECO:0000256" key="2">
    <source>
        <dbReference type="ARBA" id="ARBA00022448"/>
    </source>
</evidence>
<evidence type="ECO:0000313" key="9">
    <source>
        <dbReference type="Proteomes" id="UP000323166"/>
    </source>
</evidence>
<evidence type="ECO:0000259" key="7">
    <source>
        <dbReference type="PROSITE" id="PS50850"/>
    </source>
</evidence>
<dbReference type="InterPro" id="IPR011701">
    <property type="entry name" value="MFS"/>
</dbReference>
<dbReference type="PROSITE" id="PS50850">
    <property type="entry name" value="MFS"/>
    <property type="match status" value="1"/>
</dbReference>
<comment type="subcellular location">
    <subcellularLocation>
        <location evidence="1">Cell membrane</location>
        <topology evidence="1">Multi-pass membrane protein</topology>
    </subcellularLocation>
</comment>
<dbReference type="PANTHER" id="PTHR23531:SF1">
    <property type="entry name" value="QUINOLENE RESISTANCE PROTEIN NORA"/>
    <property type="match status" value="1"/>
</dbReference>
<dbReference type="CDD" id="cd17489">
    <property type="entry name" value="MFS_YfcJ_like"/>
    <property type="match status" value="1"/>
</dbReference>
<keyword evidence="4 6" id="KW-1133">Transmembrane helix</keyword>
<reference evidence="8 9" key="1">
    <citation type="submission" date="2019-07" db="EMBL/GenBank/DDBJ databases">
        <title>Genomic Encyclopedia of Type Strains, Phase I: the one thousand microbial genomes (KMG-I) project.</title>
        <authorList>
            <person name="Kyrpides N."/>
        </authorList>
    </citation>
    <scope>NUCLEOTIDE SEQUENCE [LARGE SCALE GENOMIC DNA]</scope>
    <source>
        <strain evidence="8 9">DSM 6562</strain>
    </source>
</reference>
<gene>
    <name evidence="8" type="ORF">LX24_00717</name>
</gene>